<gene>
    <name evidence="1" type="ORF">PR003_g33158</name>
</gene>
<organism evidence="1 2">
    <name type="scientific">Phytophthora rubi</name>
    <dbReference type="NCBI Taxonomy" id="129364"/>
    <lineage>
        <taxon>Eukaryota</taxon>
        <taxon>Sar</taxon>
        <taxon>Stramenopiles</taxon>
        <taxon>Oomycota</taxon>
        <taxon>Peronosporomycetes</taxon>
        <taxon>Peronosporales</taxon>
        <taxon>Peronosporaceae</taxon>
        <taxon>Phytophthora</taxon>
    </lineage>
</organism>
<proteinExistence type="predicted"/>
<dbReference type="Proteomes" id="UP000434957">
    <property type="component" value="Unassembled WGS sequence"/>
</dbReference>
<dbReference type="AlphaFoldDB" id="A0A6A4AXQ6"/>
<keyword evidence="2" id="KW-1185">Reference proteome</keyword>
<protein>
    <submittedName>
        <fullName evidence="1">Uncharacterized protein</fullName>
    </submittedName>
</protein>
<evidence type="ECO:0000313" key="2">
    <source>
        <dbReference type="Proteomes" id="UP000434957"/>
    </source>
</evidence>
<evidence type="ECO:0000313" key="1">
    <source>
        <dbReference type="EMBL" id="KAE9263447.1"/>
    </source>
</evidence>
<name>A0A6A4AXQ6_9STRA</name>
<dbReference type="EMBL" id="QXFT01008960">
    <property type="protein sequence ID" value="KAE9263447.1"/>
    <property type="molecule type" value="Genomic_DNA"/>
</dbReference>
<sequence>MGGQALSQRIRRAPTWVTPTCRPRRASQWPEESYNAPSISRAGTLTVLLRERGQTLALVPLLPLQVRLLSKEARANGDPRLEPAATC</sequence>
<accession>A0A6A4AXQ6</accession>
<reference evidence="1 2" key="1">
    <citation type="submission" date="2018-08" db="EMBL/GenBank/DDBJ databases">
        <title>Genomic investigation of the strawberry pathogen Phytophthora fragariae indicates pathogenicity is determined by transcriptional variation in three key races.</title>
        <authorList>
            <person name="Adams T.M."/>
            <person name="Armitage A.D."/>
            <person name="Sobczyk M.K."/>
            <person name="Bates H.J."/>
            <person name="Dunwell J.M."/>
            <person name="Nellist C.F."/>
            <person name="Harrison R.J."/>
        </authorList>
    </citation>
    <scope>NUCLEOTIDE SEQUENCE [LARGE SCALE GENOMIC DNA]</scope>
    <source>
        <strain evidence="1 2">SCRP333</strain>
    </source>
</reference>
<comment type="caution">
    <text evidence="1">The sequence shown here is derived from an EMBL/GenBank/DDBJ whole genome shotgun (WGS) entry which is preliminary data.</text>
</comment>